<organism evidence="6 7">
    <name type="scientific">Ruegeria faecimaris</name>
    <dbReference type="NCBI Taxonomy" id="686389"/>
    <lineage>
        <taxon>Bacteria</taxon>
        <taxon>Pseudomonadati</taxon>
        <taxon>Pseudomonadota</taxon>
        <taxon>Alphaproteobacteria</taxon>
        <taxon>Rhodobacterales</taxon>
        <taxon>Roseobacteraceae</taxon>
        <taxon>Ruegeria</taxon>
    </lineage>
</organism>
<comment type="similarity">
    <text evidence="1">Belongs to the transglycosylase Slt family.</text>
</comment>
<dbReference type="SUPFAM" id="SSF53955">
    <property type="entry name" value="Lysozyme-like"/>
    <property type="match status" value="1"/>
</dbReference>
<evidence type="ECO:0000256" key="1">
    <source>
        <dbReference type="ARBA" id="ARBA00007734"/>
    </source>
</evidence>
<dbReference type="Proteomes" id="UP000319555">
    <property type="component" value="Unassembled WGS sequence"/>
</dbReference>
<dbReference type="Gene3D" id="1.10.530.10">
    <property type="match status" value="1"/>
</dbReference>
<dbReference type="CDD" id="cd00254">
    <property type="entry name" value="LT-like"/>
    <property type="match status" value="1"/>
</dbReference>
<reference evidence="6 7" key="1">
    <citation type="submission" date="2017-05" db="EMBL/GenBank/DDBJ databases">
        <authorList>
            <person name="Varghese N."/>
            <person name="Submissions S."/>
        </authorList>
    </citation>
    <scope>NUCLEOTIDE SEQUENCE [LARGE SCALE GENOMIC DNA]</scope>
    <source>
        <strain evidence="6 7">DSM 28009</strain>
    </source>
</reference>
<accession>A0A521EIU7</accession>
<dbReference type="InterPro" id="IPR023346">
    <property type="entry name" value="Lysozyme-like_dom_sf"/>
</dbReference>
<feature type="domain" description="Transglycosylase SLT" evidence="5">
    <location>
        <begin position="106"/>
        <end position="203"/>
    </location>
</feature>
<evidence type="ECO:0000313" key="7">
    <source>
        <dbReference type="Proteomes" id="UP000319555"/>
    </source>
</evidence>
<name>A0A521EIU7_9RHOB</name>
<evidence type="ECO:0000256" key="3">
    <source>
        <dbReference type="SAM" id="MobiDB-lite"/>
    </source>
</evidence>
<proteinExistence type="inferred from homology"/>
<keyword evidence="4" id="KW-0732">Signal</keyword>
<dbReference type="PANTHER" id="PTHR37423">
    <property type="entry name" value="SOLUBLE LYTIC MUREIN TRANSGLYCOSYLASE-RELATED"/>
    <property type="match status" value="1"/>
</dbReference>
<dbReference type="AlphaFoldDB" id="A0A521EIU7"/>
<dbReference type="InterPro" id="IPR008258">
    <property type="entry name" value="Transglycosylase_SLT_dom_1"/>
</dbReference>
<keyword evidence="7" id="KW-1185">Reference proteome</keyword>
<dbReference type="EMBL" id="FXTE01000011">
    <property type="protein sequence ID" value="SMO83835.1"/>
    <property type="molecule type" value="Genomic_DNA"/>
</dbReference>
<protein>
    <submittedName>
        <fullName evidence="6">Transglycosylase SLT domain-containing protein</fullName>
    </submittedName>
</protein>
<dbReference type="PANTHER" id="PTHR37423:SF2">
    <property type="entry name" value="MEMBRANE-BOUND LYTIC MUREIN TRANSGLYCOSYLASE C"/>
    <property type="match status" value="1"/>
</dbReference>
<evidence type="ECO:0000256" key="2">
    <source>
        <dbReference type="ARBA" id="ARBA00009387"/>
    </source>
</evidence>
<evidence type="ECO:0000313" key="6">
    <source>
        <dbReference type="EMBL" id="SMO83835.1"/>
    </source>
</evidence>
<feature type="signal peptide" evidence="4">
    <location>
        <begin position="1"/>
        <end position="31"/>
    </location>
</feature>
<comment type="similarity">
    <text evidence="2">Belongs to the virb1 family.</text>
</comment>
<feature type="chain" id="PRO_5021953866" evidence="4">
    <location>
        <begin position="32"/>
        <end position="223"/>
    </location>
</feature>
<evidence type="ECO:0000256" key="4">
    <source>
        <dbReference type="SAM" id="SignalP"/>
    </source>
</evidence>
<feature type="region of interest" description="Disordered" evidence="3">
    <location>
        <begin position="68"/>
        <end position="96"/>
    </location>
</feature>
<sequence>MTSSIKSFTEIRCRINAVWSLLVLLATSANAQVIEYEPDGSVFLNGARAEIVDGVVKPIRMREYELDEQAPASTAKPQKKIEIAGKAPRPRKASGGWSQERIVKEIHAAAERHDVPTELFMALVWQESRYRADALSPKGAIGFAQLMPGTAKDLGVNPKNPAENLDGGARYLAAQYREFGDWKLALAAYNAGPHRVVQYGGIPPFTETRDYVRIILSKVSKEL</sequence>
<evidence type="ECO:0000259" key="5">
    <source>
        <dbReference type="Pfam" id="PF01464"/>
    </source>
</evidence>
<dbReference type="Pfam" id="PF01464">
    <property type="entry name" value="SLT"/>
    <property type="match status" value="1"/>
</dbReference>
<dbReference type="RefSeq" id="WP_246097266.1">
    <property type="nucleotide sequence ID" value="NZ_FXTE01000011.1"/>
</dbReference>
<gene>
    <name evidence="6" type="ORF">SAMN06265380_11181</name>
</gene>